<accession>A0A7W7CR56</accession>
<keyword evidence="2" id="KW-1185">Reference proteome</keyword>
<comment type="caution">
    <text evidence="1">The sequence shown here is derived from an EMBL/GenBank/DDBJ whole genome shotgun (WGS) entry which is preliminary data.</text>
</comment>
<sequence length="46" mass="4648">MSVEVLHPEGLLRQTGYLTGPAMAAKTVGSAAFRSSNGAHTSTGTS</sequence>
<reference evidence="1 2" key="1">
    <citation type="submission" date="2020-08" db="EMBL/GenBank/DDBJ databases">
        <title>Sequencing the genomes of 1000 actinobacteria strains.</title>
        <authorList>
            <person name="Klenk H.-P."/>
        </authorList>
    </citation>
    <scope>NUCLEOTIDE SEQUENCE [LARGE SCALE GENOMIC DNA]</scope>
    <source>
        <strain evidence="1 2">DSM 45518</strain>
    </source>
</reference>
<protein>
    <submittedName>
        <fullName evidence="1">Uncharacterized protein</fullName>
    </submittedName>
</protein>
<organism evidence="1 2">
    <name type="scientific">Paractinoplanes abujensis</name>
    <dbReference type="NCBI Taxonomy" id="882441"/>
    <lineage>
        <taxon>Bacteria</taxon>
        <taxon>Bacillati</taxon>
        <taxon>Actinomycetota</taxon>
        <taxon>Actinomycetes</taxon>
        <taxon>Micromonosporales</taxon>
        <taxon>Micromonosporaceae</taxon>
        <taxon>Paractinoplanes</taxon>
    </lineage>
</organism>
<proteinExistence type="predicted"/>
<dbReference type="EMBL" id="JACHMF010000001">
    <property type="protein sequence ID" value="MBB4693177.1"/>
    <property type="molecule type" value="Genomic_DNA"/>
</dbReference>
<evidence type="ECO:0000313" key="1">
    <source>
        <dbReference type="EMBL" id="MBB4693177.1"/>
    </source>
</evidence>
<dbReference type="AlphaFoldDB" id="A0A7W7CR56"/>
<evidence type="ECO:0000313" key="2">
    <source>
        <dbReference type="Proteomes" id="UP000542742"/>
    </source>
</evidence>
<gene>
    <name evidence="1" type="ORF">BKA14_003325</name>
</gene>
<name>A0A7W7CR56_9ACTN</name>
<dbReference type="Proteomes" id="UP000542742">
    <property type="component" value="Unassembled WGS sequence"/>
</dbReference>
<dbReference type="RefSeq" id="WP_184951827.1">
    <property type="nucleotide sequence ID" value="NZ_BOMC01000080.1"/>
</dbReference>